<keyword evidence="6" id="KW-1185">Reference proteome</keyword>
<dbReference type="EMBL" id="QRDZ01000035">
    <property type="protein sequence ID" value="RED57954.1"/>
    <property type="molecule type" value="Genomic_DNA"/>
</dbReference>
<dbReference type="PROSITE" id="PS51257">
    <property type="entry name" value="PROKAR_LIPOPROTEIN"/>
    <property type="match status" value="1"/>
</dbReference>
<dbReference type="Gene3D" id="3.40.190.10">
    <property type="entry name" value="Periplasmic binding protein-like II"/>
    <property type="match status" value="1"/>
</dbReference>
<dbReference type="PANTHER" id="PTHR43649">
    <property type="entry name" value="ARABINOSE-BINDING PROTEIN-RELATED"/>
    <property type="match status" value="1"/>
</dbReference>
<evidence type="ECO:0000256" key="1">
    <source>
        <dbReference type="ARBA" id="ARBA00008520"/>
    </source>
</evidence>
<keyword evidence="4" id="KW-0732">Signal</keyword>
<dbReference type="AlphaFoldDB" id="A0A3D9I841"/>
<name>A0A3D9I841_9BACL</name>
<reference evidence="5 6" key="1">
    <citation type="submission" date="2018-07" db="EMBL/GenBank/DDBJ databases">
        <title>Genomic Encyclopedia of Type Strains, Phase III (KMG-III): the genomes of soil and plant-associated and newly described type strains.</title>
        <authorList>
            <person name="Whitman W."/>
        </authorList>
    </citation>
    <scope>NUCLEOTIDE SEQUENCE [LARGE SCALE GENOMIC DNA]</scope>
    <source>
        <strain evidence="5 6">CECT 7287</strain>
    </source>
</reference>
<protein>
    <submittedName>
        <fullName evidence="5">ABC-type glycerol-3-phosphate transport system substrate-binding protein</fullName>
    </submittedName>
</protein>
<dbReference type="Proteomes" id="UP000256977">
    <property type="component" value="Unassembled WGS sequence"/>
</dbReference>
<evidence type="ECO:0000256" key="3">
    <source>
        <dbReference type="SAM" id="MobiDB-lite"/>
    </source>
</evidence>
<dbReference type="InterPro" id="IPR050490">
    <property type="entry name" value="Bact_solute-bd_prot1"/>
</dbReference>
<sequence>MTKKRVFGLALATALSLVVSACGGANNNEPAASGAASKPAASPSASGGEKAPAPVKIKFFGMNMAYTSMEEMGAELQKKMPQYDIELLTVDTGTIDTSIRTGIAGGSPADIYFYWPQNMANIVKDKLALDLTPYLEANGGEWKNTFTPELLDLGKIDGKYYNVPFGSAYPVILVNNEIFEKAGVEPKQEMTWAEFMAACEQIKTKTGVSPFAVSSEPDRQSWLIRQGVMSLANGDGKLEALSKGEVATDSGYYETALNNIKDLYKKGYWYPGEGALNITRDEINAAFLQGKVGMLAEVAGTALSISEKAEFGVTVVKWPAMGPETVLLGGANGYFIPANAANPDAAVEVLKTLLGSDIQSIHLSHGYPPANRTIKVENPVLQQIMTFTEDLYPFEFHTKEAKMKSYYEGEMVPNYLMGAKIKDVLGQLDKLRENAFK</sequence>
<accession>A0A3D9I841</accession>
<proteinExistence type="inferred from homology"/>
<evidence type="ECO:0000256" key="4">
    <source>
        <dbReference type="SAM" id="SignalP"/>
    </source>
</evidence>
<dbReference type="InterPro" id="IPR006059">
    <property type="entry name" value="SBP"/>
</dbReference>
<organism evidence="5 6">
    <name type="scientific">Cohnella phaseoli</name>
    <dbReference type="NCBI Taxonomy" id="456490"/>
    <lineage>
        <taxon>Bacteria</taxon>
        <taxon>Bacillati</taxon>
        <taxon>Bacillota</taxon>
        <taxon>Bacilli</taxon>
        <taxon>Bacillales</taxon>
        <taxon>Paenibacillaceae</taxon>
        <taxon>Cohnella</taxon>
    </lineage>
</organism>
<evidence type="ECO:0000256" key="2">
    <source>
        <dbReference type="ARBA" id="ARBA00022448"/>
    </source>
</evidence>
<keyword evidence="2" id="KW-0813">Transport</keyword>
<gene>
    <name evidence="5" type="ORF">DFP98_13551</name>
</gene>
<feature type="region of interest" description="Disordered" evidence="3">
    <location>
        <begin position="29"/>
        <end position="51"/>
    </location>
</feature>
<dbReference type="PANTHER" id="PTHR43649:SF29">
    <property type="entry name" value="OSMOPROTECTIVE COMPOUNDS-BINDING PROTEIN GGTB"/>
    <property type="match status" value="1"/>
</dbReference>
<feature type="signal peptide" evidence="4">
    <location>
        <begin position="1"/>
        <end position="21"/>
    </location>
</feature>
<evidence type="ECO:0000313" key="5">
    <source>
        <dbReference type="EMBL" id="RED57954.1"/>
    </source>
</evidence>
<feature type="chain" id="PRO_5039166227" evidence="4">
    <location>
        <begin position="22"/>
        <end position="437"/>
    </location>
</feature>
<dbReference type="SUPFAM" id="SSF53850">
    <property type="entry name" value="Periplasmic binding protein-like II"/>
    <property type="match status" value="1"/>
</dbReference>
<dbReference type="Pfam" id="PF01547">
    <property type="entry name" value="SBP_bac_1"/>
    <property type="match status" value="1"/>
</dbReference>
<dbReference type="RefSeq" id="WP_116064638.1">
    <property type="nucleotide sequence ID" value="NZ_QRDZ01000035.1"/>
</dbReference>
<comment type="caution">
    <text evidence="5">The sequence shown here is derived from an EMBL/GenBank/DDBJ whole genome shotgun (WGS) entry which is preliminary data.</text>
</comment>
<evidence type="ECO:0000313" key="6">
    <source>
        <dbReference type="Proteomes" id="UP000256977"/>
    </source>
</evidence>
<comment type="similarity">
    <text evidence="1">Belongs to the bacterial solute-binding protein 1 family.</text>
</comment>
<dbReference type="OrthoDB" id="9768630at2"/>